<name>A0A0V0T3Z6_9BILA</name>
<keyword evidence="1" id="KW-1133">Transmembrane helix</keyword>
<feature type="transmembrane region" description="Helical" evidence="1">
    <location>
        <begin position="39"/>
        <end position="62"/>
    </location>
</feature>
<keyword evidence="3" id="KW-1185">Reference proteome</keyword>
<sequence length="222" mass="25574">MSNYSARTCQCYEFSQVKPLIVLLEKINDTIPYAHLLNFYFAFIFISIPLKSYFSFTLLTYLNKYAIRSGADNFIISFNPNYPVVVELMAYKFGILPLLIHGYAYNFFQNIPRNTRPGTAASAERSFTAVKYLKSYFWTTMTEERLNGLAVIEAVERKCIYGGYWKIVSVNQVDVSVGLMGECEAWQKIISVSLVAYPTYVSRCLTLRAQCLSFMQIRPLEY</sequence>
<protein>
    <submittedName>
        <fullName evidence="2">Uncharacterized protein</fullName>
    </submittedName>
</protein>
<keyword evidence="1" id="KW-0472">Membrane</keyword>
<reference evidence="2 3" key="1">
    <citation type="submission" date="2015-01" db="EMBL/GenBank/DDBJ databases">
        <title>Evolution of Trichinella species and genotypes.</title>
        <authorList>
            <person name="Korhonen P.K."/>
            <person name="Edoardo P."/>
            <person name="Giuseppe L.R."/>
            <person name="Gasser R.B."/>
        </authorList>
    </citation>
    <scope>NUCLEOTIDE SEQUENCE [LARGE SCALE GENOMIC DNA]</scope>
    <source>
        <strain evidence="2">ISS417</strain>
    </source>
</reference>
<evidence type="ECO:0000313" key="2">
    <source>
        <dbReference type="EMBL" id="KRX33807.1"/>
    </source>
</evidence>
<evidence type="ECO:0000256" key="1">
    <source>
        <dbReference type="SAM" id="Phobius"/>
    </source>
</evidence>
<organism evidence="2 3">
    <name type="scientific">Trichinella murrelli</name>
    <dbReference type="NCBI Taxonomy" id="144512"/>
    <lineage>
        <taxon>Eukaryota</taxon>
        <taxon>Metazoa</taxon>
        <taxon>Ecdysozoa</taxon>
        <taxon>Nematoda</taxon>
        <taxon>Enoplea</taxon>
        <taxon>Dorylaimia</taxon>
        <taxon>Trichinellida</taxon>
        <taxon>Trichinellidae</taxon>
        <taxon>Trichinella</taxon>
    </lineage>
</organism>
<dbReference type="Proteomes" id="UP000055048">
    <property type="component" value="Unassembled WGS sequence"/>
</dbReference>
<dbReference type="OrthoDB" id="5872133at2759"/>
<accession>A0A0V0T3Z6</accession>
<keyword evidence="1" id="KW-0812">Transmembrane</keyword>
<gene>
    <name evidence="2" type="ORF">T05_13529</name>
</gene>
<dbReference type="AlphaFoldDB" id="A0A0V0T3Z6"/>
<comment type="caution">
    <text evidence="2">The sequence shown here is derived from an EMBL/GenBank/DDBJ whole genome shotgun (WGS) entry which is preliminary data.</text>
</comment>
<evidence type="ECO:0000313" key="3">
    <source>
        <dbReference type="Proteomes" id="UP000055048"/>
    </source>
</evidence>
<dbReference type="EMBL" id="JYDJ01000702">
    <property type="protein sequence ID" value="KRX33807.1"/>
    <property type="molecule type" value="Genomic_DNA"/>
</dbReference>
<proteinExistence type="predicted"/>